<evidence type="ECO:0000256" key="1">
    <source>
        <dbReference type="SAM" id="Phobius"/>
    </source>
</evidence>
<reference evidence="3" key="1">
    <citation type="submission" date="2018-12" db="EMBL/GenBank/DDBJ databases">
        <title>Complete genome sequence of Paenibacillus sp. MBLB1234.</title>
        <authorList>
            <person name="Nam Y.-D."/>
            <person name="Kang J."/>
            <person name="Chung W.-H."/>
            <person name="Park Y.S."/>
        </authorList>
    </citation>
    <scope>NUCLEOTIDE SEQUENCE [LARGE SCALE GENOMIC DNA]</scope>
    <source>
        <strain evidence="3">MBLB1234</strain>
    </source>
</reference>
<proteinExistence type="predicted"/>
<dbReference type="Proteomes" id="UP000270678">
    <property type="component" value="Chromosome"/>
</dbReference>
<dbReference type="AlphaFoldDB" id="A0A3Q9I666"/>
<keyword evidence="1" id="KW-0472">Membrane</keyword>
<keyword evidence="1" id="KW-1133">Transmembrane helix</keyword>
<gene>
    <name evidence="2" type="ORF">EI981_03245</name>
</gene>
<evidence type="ECO:0000313" key="2">
    <source>
        <dbReference type="EMBL" id="AZS13585.1"/>
    </source>
</evidence>
<dbReference type="RefSeq" id="WP_126995400.1">
    <property type="nucleotide sequence ID" value="NZ_CP034346.1"/>
</dbReference>
<feature type="transmembrane region" description="Helical" evidence="1">
    <location>
        <begin position="45"/>
        <end position="64"/>
    </location>
</feature>
<keyword evidence="1" id="KW-0812">Transmembrane</keyword>
<accession>A0A3Q9I666</accession>
<evidence type="ECO:0000313" key="3">
    <source>
        <dbReference type="Proteomes" id="UP000270678"/>
    </source>
</evidence>
<sequence length="140" mass="15859">MIKCLKLNGVSALYGLHFSLQIELMLEPYRLARVTGIELGQMNTIIGWAMLVILIVVSFLMYCLTNLSLGSGGVKFWTSILWLPYAVVFMYVITSLFLITDRGETPPPVMGLLVILATLLYPLYILFLNFLTYIRNETDN</sequence>
<protein>
    <submittedName>
        <fullName evidence="2">Uncharacterized protein</fullName>
    </submittedName>
</protein>
<feature type="transmembrane region" description="Helical" evidence="1">
    <location>
        <begin position="111"/>
        <end position="134"/>
    </location>
</feature>
<organism evidence="2 3">
    <name type="scientific">Paenibacillus lutimineralis</name>
    <dbReference type="NCBI Taxonomy" id="2707005"/>
    <lineage>
        <taxon>Bacteria</taxon>
        <taxon>Bacillati</taxon>
        <taxon>Bacillota</taxon>
        <taxon>Bacilli</taxon>
        <taxon>Bacillales</taxon>
        <taxon>Paenibacillaceae</taxon>
        <taxon>Paenibacillus</taxon>
    </lineage>
</organism>
<dbReference type="KEGG" id="plut:EI981_03245"/>
<dbReference type="EMBL" id="CP034346">
    <property type="protein sequence ID" value="AZS13585.1"/>
    <property type="molecule type" value="Genomic_DNA"/>
</dbReference>
<keyword evidence="3" id="KW-1185">Reference proteome</keyword>
<feature type="transmembrane region" description="Helical" evidence="1">
    <location>
        <begin position="76"/>
        <end position="99"/>
    </location>
</feature>
<dbReference type="OrthoDB" id="2660529at2"/>
<name>A0A3Q9I666_9BACL</name>